<evidence type="ECO:0000313" key="3">
    <source>
        <dbReference type="EMBL" id="ENZ81538.1"/>
    </source>
</evidence>
<feature type="signal peptide" evidence="2">
    <location>
        <begin position="1"/>
        <end position="20"/>
    </location>
</feature>
<keyword evidence="4" id="KW-1185">Reference proteome</keyword>
<dbReference type="GO" id="GO:0016757">
    <property type="term" value="F:glycosyltransferase activity"/>
    <property type="evidence" value="ECO:0007669"/>
    <property type="project" value="TreeGrafter"/>
</dbReference>
<dbReference type="InterPro" id="IPR011990">
    <property type="entry name" value="TPR-like_helical_dom_sf"/>
</dbReference>
<comment type="caution">
    <text evidence="3">The sequence shown here is derived from an EMBL/GenBank/DDBJ whole genome shotgun (WGS) entry which is preliminary data.</text>
</comment>
<dbReference type="STRING" id="1292034.OR37_02473"/>
<evidence type="ECO:0000256" key="2">
    <source>
        <dbReference type="SAM" id="SignalP"/>
    </source>
</evidence>
<feature type="repeat" description="TPR" evidence="1">
    <location>
        <begin position="482"/>
        <end position="515"/>
    </location>
</feature>
<evidence type="ECO:0000256" key="1">
    <source>
        <dbReference type="PROSITE-ProRule" id="PRU00339"/>
    </source>
</evidence>
<keyword evidence="1" id="KW-0802">TPR repeat</keyword>
<protein>
    <recommendedName>
        <fullName evidence="5">Tetratricopeptide repeat protein</fullName>
    </recommendedName>
</protein>
<dbReference type="PANTHER" id="PTHR44998">
    <property type="match status" value="1"/>
</dbReference>
<reference evidence="3 4" key="1">
    <citation type="journal article" date="2013" name="Genome Announc.">
        <title>Draft Genome Sequence for Caulobacter sp. Strain OR37, a Bacterium Tolerant to Heavy Metals.</title>
        <authorList>
            <person name="Utturkar S.M."/>
            <person name="Bollmann A."/>
            <person name="Brzoska R.M."/>
            <person name="Klingeman D.M."/>
            <person name="Epstein S.E."/>
            <person name="Palumbo A.V."/>
            <person name="Brown S.D."/>
        </authorList>
    </citation>
    <scope>NUCLEOTIDE SEQUENCE [LARGE SCALE GENOMIC DNA]</scope>
    <source>
        <strain evidence="3 4">OR37</strain>
    </source>
</reference>
<dbReference type="RefSeq" id="WP_004620193.1">
    <property type="nucleotide sequence ID" value="NZ_APMP01000015.1"/>
</dbReference>
<dbReference type="Proteomes" id="UP000013063">
    <property type="component" value="Unassembled WGS sequence"/>
</dbReference>
<dbReference type="GO" id="GO:0006493">
    <property type="term" value="P:protein O-linked glycosylation"/>
    <property type="evidence" value="ECO:0007669"/>
    <property type="project" value="TreeGrafter"/>
</dbReference>
<evidence type="ECO:0008006" key="5">
    <source>
        <dbReference type="Google" id="ProtNLM"/>
    </source>
</evidence>
<organism evidence="3 4">
    <name type="scientific">Caulobacter vibrioides OR37</name>
    <dbReference type="NCBI Taxonomy" id="1292034"/>
    <lineage>
        <taxon>Bacteria</taxon>
        <taxon>Pseudomonadati</taxon>
        <taxon>Pseudomonadota</taxon>
        <taxon>Alphaproteobacteria</taxon>
        <taxon>Caulobacterales</taxon>
        <taxon>Caulobacteraceae</taxon>
        <taxon>Caulobacter</taxon>
    </lineage>
</organism>
<dbReference type="SUPFAM" id="SSF48452">
    <property type="entry name" value="TPR-like"/>
    <property type="match status" value="2"/>
</dbReference>
<gene>
    <name evidence="3" type="ORF">OR37_02473</name>
</gene>
<dbReference type="Gene3D" id="1.25.40.10">
    <property type="entry name" value="Tetratricopeptide repeat domain"/>
    <property type="match status" value="4"/>
</dbReference>
<keyword evidence="2" id="KW-0732">Signal</keyword>
<proteinExistence type="predicted"/>
<evidence type="ECO:0000313" key="4">
    <source>
        <dbReference type="Proteomes" id="UP000013063"/>
    </source>
</evidence>
<feature type="chain" id="PRO_5004339697" description="Tetratricopeptide repeat protein" evidence="2">
    <location>
        <begin position="21"/>
        <end position="577"/>
    </location>
</feature>
<dbReference type="AlphaFoldDB" id="R0E7R1"/>
<dbReference type="OrthoDB" id="9766710at2"/>
<dbReference type="PATRIC" id="fig|1292034.3.peg.2457"/>
<dbReference type="PROSITE" id="PS50005">
    <property type="entry name" value="TPR"/>
    <property type="match status" value="3"/>
</dbReference>
<dbReference type="Pfam" id="PF13414">
    <property type="entry name" value="TPR_11"/>
    <property type="match status" value="1"/>
</dbReference>
<dbReference type="Pfam" id="PF13432">
    <property type="entry name" value="TPR_16"/>
    <property type="match status" value="2"/>
</dbReference>
<dbReference type="SMART" id="SM00028">
    <property type="entry name" value="TPR"/>
    <property type="match status" value="7"/>
</dbReference>
<name>R0E7R1_CAUVI</name>
<dbReference type="PANTHER" id="PTHR44998:SF1">
    <property type="entry name" value="UDP-N-ACETYLGLUCOSAMINE--PEPTIDE N-ACETYLGLUCOSAMINYLTRANSFERASE 110 KDA SUBUNIT"/>
    <property type="match status" value="1"/>
</dbReference>
<dbReference type="EMBL" id="APMP01000015">
    <property type="protein sequence ID" value="ENZ81538.1"/>
    <property type="molecule type" value="Genomic_DNA"/>
</dbReference>
<sequence precursor="true">MTRIQAFLACVSVSVLSACAAAPDARIPLRGAVGQNVRLFDTRTAYGQFLAGQAALRDGKSKEAASLFEAASTLGDDPGVLAERSFTALVMSGEISRAAAIAPNGPDTPEAIKRLGVLTRVVEALAVGKGKDAQALLKSDPPGFPHQQAAALLAPWAAAAAGDKDGAIVQPALRGDKLVQFFGQQGQARLFERAKRYDEAETDYKALTSDTTTASIFTLDYGAFLERRNRQADAVALYDSALRAAPNDTGLLRARARAVAKGAPPAAPTLRQGAAEGLVACAATFAGERQTQFALAYLRLALRLDPDRDEAWVLVGDLLNQNQDSRGAIEAYGHVPPGAPHYASAQSKIAWAWNDLGDKAKALEVARAAAKAAPDDRDAQVALADLLRANSQWSESVAVLDPLIAREAASPDWRLFYLRAVALDQAGRWPDAERDLKKALELNPDEPELLNFLGYTWIDRNEHVPEALVMVQRAVLARPQSGAMLDSLGWAYYRLGDYKAAVEKLEGAVELEPGDPDVNGHLGDAYWRVGRKTEAQYQWRRVLTLEPDEKQKTEAEAKLKNGLAAAGPATTSTMAHN</sequence>
<dbReference type="eggNOG" id="COG0457">
    <property type="taxonomic scope" value="Bacteria"/>
</dbReference>
<dbReference type="InterPro" id="IPR019734">
    <property type="entry name" value="TPR_rpt"/>
</dbReference>
<accession>R0E7R1</accession>
<feature type="repeat" description="TPR" evidence="1">
    <location>
        <begin position="516"/>
        <end position="549"/>
    </location>
</feature>
<dbReference type="PROSITE" id="PS51257">
    <property type="entry name" value="PROKAR_LIPOPROTEIN"/>
    <property type="match status" value="1"/>
</dbReference>
<feature type="repeat" description="TPR" evidence="1">
    <location>
        <begin position="413"/>
        <end position="446"/>
    </location>
</feature>